<organism evidence="3 4">
    <name type="scientific">Alkalicella caledoniensis</name>
    <dbReference type="NCBI Taxonomy" id="2731377"/>
    <lineage>
        <taxon>Bacteria</taxon>
        <taxon>Bacillati</taxon>
        <taxon>Bacillota</taxon>
        <taxon>Clostridia</taxon>
        <taxon>Eubacteriales</taxon>
        <taxon>Proteinivoracaceae</taxon>
        <taxon>Alkalicella</taxon>
    </lineage>
</organism>
<evidence type="ECO:0008006" key="5">
    <source>
        <dbReference type="Google" id="ProtNLM"/>
    </source>
</evidence>
<keyword evidence="4" id="KW-1185">Reference proteome</keyword>
<evidence type="ECO:0000313" key="3">
    <source>
        <dbReference type="EMBL" id="QNO13774.1"/>
    </source>
</evidence>
<feature type="chain" id="PRO_5028842579" description="Peptidase C-terminal archaeal/bacterial domain-containing protein" evidence="2">
    <location>
        <begin position="23"/>
        <end position="228"/>
    </location>
</feature>
<evidence type="ECO:0000256" key="1">
    <source>
        <dbReference type="SAM" id="Phobius"/>
    </source>
</evidence>
<dbReference type="RefSeq" id="WP_213167439.1">
    <property type="nucleotide sequence ID" value="NZ_CP058559.1"/>
</dbReference>
<dbReference type="AlphaFoldDB" id="A0A7G9W512"/>
<name>A0A7G9W512_ALKCA</name>
<keyword evidence="2" id="KW-0732">Signal</keyword>
<keyword evidence="1" id="KW-1133">Transmembrane helix</keyword>
<accession>A0A7G9W512</accession>
<evidence type="ECO:0000256" key="2">
    <source>
        <dbReference type="SAM" id="SignalP"/>
    </source>
</evidence>
<reference evidence="3 4" key="1">
    <citation type="submission" date="2020-07" db="EMBL/GenBank/DDBJ databases">
        <title>Alkalicella. sp. LB2 genome.</title>
        <authorList>
            <person name="Postec A."/>
            <person name="Quemeneur M."/>
        </authorList>
    </citation>
    <scope>NUCLEOTIDE SEQUENCE [LARGE SCALE GENOMIC DNA]</scope>
    <source>
        <strain evidence="3 4">LB2</strain>
    </source>
</reference>
<keyword evidence="1" id="KW-0812">Transmembrane</keyword>
<sequence>MKKISCFILLTLLLLLPNTIYAHQGIFINGTNNSIDESHEIEDIEESKAIYSRILEEGQIDYYTFTAQEGQVFYSQIMVPNTERDRDFMLMKLVFGPFDDLIPNEYLDLVAPFEHGYAVEPGNNRTRFFEPFTQTSYIKKQQISLEIPEDGQYFIAVYNPFGQTGSYVLTVGKEESFGVQELLQYPATWFRVNYWFNPLRPFSILFIILVLLYLLFRILRSRRKKKRF</sequence>
<feature type="signal peptide" evidence="2">
    <location>
        <begin position="1"/>
        <end position="22"/>
    </location>
</feature>
<gene>
    <name evidence="3" type="ORF">HYG86_02860</name>
</gene>
<feature type="transmembrane region" description="Helical" evidence="1">
    <location>
        <begin position="201"/>
        <end position="219"/>
    </location>
</feature>
<dbReference type="EMBL" id="CP058559">
    <property type="protein sequence ID" value="QNO13774.1"/>
    <property type="molecule type" value="Genomic_DNA"/>
</dbReference>
<evidence type="ECO:0000313" key="4">
    <source>
        <dbReference type="Proteomes" id="UP000516160"/>
    </source>
</evidence>
<keyword evidence="1" id="KW-0472">Membrane</keyword>
<dbReference type="Proteomes" id="UP000516160">
    <property type="component" value="Chromosome"/>
</dbReference>
<dbReference type="KEGG" id="acae:HYG86_02860"/>
<proteinExistence type="predicted"/>
<protein>
    <recommendedName>
        <fullName evidence="5">Peptidase C-terminal archaeal/bacterial domain-containing protein</fullName>
    </recommendedName>
</protein>
<dbReference type="Gene3D" id="2.60.120.380">
    <property type="match status" value="1"/>
</dbReference>